<dbReference type="Pfam" id="PF13673">
    <property type="entry name" value="Acetyltransf_10"/>
    <property type="match status" value="1"/>
</dbReference>
<accession>S9QKT9</accession>
<name>S9QKT9_9RHOB</name>
<gene>
    <name evidence="4" type="ORF">Salmuc_02417</name>
</gene>
<proteinExistence type="predicted"/>
<dbReference type="InterPro" id="IPR050832">
    <property type="entry name" value="Bact_Acetyltransf"/>
</dbReference>
<dbReference type="GO" id="GO:0016747">
    <property type="term" value="F:acyltransferase activity, transferring groups other than amino-acyl groups"/>
    <property type="evidence" value="ECO:0007669"/>
    <property type="project" value="InterPro"/>
</dbReference>
<protein>
    <recommendedName>
        <fullName evidence="3">N-acetyltransferase domain-containing protein</fullName>
    </recommendedName>
</protein>
<dbReference type="Proteomes" id="UP000015347">
    <property type="component" value="Unassembled WGS sequence"/>
</dbReference>
<dbReference type="EMBL" id="APVH01000027">
    <property type="protein sequence ID" value="EPX82051.1"/>
    <property type="molecule type" value="Genomic_DNA"/>
</dbReference>
<dbReference type="AlphaFoldDB" id="S9QKT9"/>
<dbReference type="OrthoDB" id="9797417at2"/>
<evidence type="ECO:0000259" key="3">
    <source>
        <dbReference type="PROSITE" id="PS51186"/>
    </source>
</evidence>
<dbReference type="PANTHER" id="PTHR43877:SF2">
    <property type="entry name" value="AMINOALKYLPHOSPHONATE N-ACETYLTRANSFERASE-RELATED"/>
    <property type="match status" value="1"/>
</dbReference>
<sequence>MTARLRPARSTDAGTLGALMTEAVAQRAWKPRLHSGAQDIAHAGRMIDAGWVTVAEDAAGAPLGFLAREGAYVHALFVAGPARGTGLGRALIGEAQRACDRLELWTFAANSGARRFYERAGFAEVHLGDGRDNDEGLPDVHYRWERRGHAVAAPDHAAGKAAP</sequence>
<dbReference type="Gene3D" id="3.40.630.30">
    <property type="match status" value="1"/>
</dbReference>
<dbReference type="HOGENOM" id="CLU_013985_21_1_5"/>
<evidence type="ECO:0000313" key="4">
    <source>
        <dbReference type="EMBL" id="EPX82051.1"/>
    </source>
</evidence>
<reference evidence="5" key="1">
    <citation type="journal article" date="2014" name="Stand. Genomic Sci.">
        <title>Genome sequence of the exopolysaccharide-producing Salipiger mucosus type strain (DSM 16094(T)), a moderately halophilic member of the Roseobacter clade.</title>
        <authorList>
            <person name="Riedel T."/>
            <person name="Spring S."/>
            <person name="Fiebig A."/>
            <person name="Petersen J."/>
            <person name="Kyrpides N.C."/>
            <person name="Goker M."/>
            <person name="Klenk H.P."/>
        </authorList>
    </citation>
    <scope>NUCLEOTIDE SEQUENCE [LARGE SCALE GENOMIC DNA]</scope>
    <source>
        <strain evidence="5">DSM 16094</strain>
    </source>
</reference>
<evidence type="ECO:0000256" key="1">
    <source>
        <dbReference type="ARBA" id="ARBA00022679"/>
    </source>
</evidence>
<dbReference type="RefSeq" id="WP_020039723.1">
    <property type="nucleotide sequence ID" value="NZ_KE557276.1"/>
</dbReference>
<dbReference type="PROSITE" id="PS51186">
    <property type="entry name" value="GNAT"/>
    <property type="match status" value="1"/>
</dbReference>
<dbReference type="STRING" id="1123237.Salmuc_02417"/>
<dbReference type="eggNOG" id="COG0454">
    <property type="taxonomic scope" value="Bacteria"/>
</dbReference>
<comment type="caution">
    <text evidence="4">The sequence shown here is derived from an EMBL/GenBank/DDBJ whole genome shotgun (WGS) entry which is preliminary data.</text>
</comment>
<dbReference type="PANTHER" id="PTHR43877">
    <property type="entry name" value="AMINOALKYLPHOSPHONATE N-ACETYLTRANSFERASE-RELATED-RELATED"/>
    <property type="match status" value="1"/>
</dbReference>
<evidence type="ECO:0000313" key="5">
    <source>
        <dbReference type="Proteomes" id="UP000015347"/>
    </source>
</evidence>
<keyword evidence="2" id="KW-0012">Acyltransferase</keyword>
<feature type="domain" description="N-acetyltransferase" evidence="3">
    <location>
        <begin position="3"/>
        <end position="149"/>
    </location>
</feature>
<dbReference type="SUPFAM" id="SSF55729">
    <property type="entry name" value="Acyl-CoA N-acyltransferases (Nat)"/>
    <property type="match status" value="1"/>
</dbReference>
<keyword evidence="1" id="KW-0808">Transferase</keyword>
<organism evidence="4 5">
    <name type="scientific">Salipiger mucosus DSM 16094</name>
    <dbReference type="NCBI Taxonomy" id="1123237"/>
    <lineage>
        <taxon>Bacteria</taxon>
        <taxon>Pseudomonadati</taxon>
        <taxon>Pseudomonadota</taxon>
        <taxon>Alphaproteobacteria</taxon>
        <taxon>Rhodobacterales</taxon>
        <taxon>Roseobacteraceae</taxon>
        <taxon>Salipiger</taxon>
    </lineage>
</organism>
<evidence type="ECO:0000256" key="2">
    <source>
        <dbReference type="ARBA" id="ARBA00023315"/>
    </source>
</evidence>
<dbReference type="InterPro" id="IPR000182">
    <property type="entry name" value="GNAT_dom"/>
</dbReference>
<dbReference type="InterPro" id="IPR016181">
    <property type="entry name" value="Acyl_CoA_acyltransferase"/>
</dbReference>
<keyword evidence="5" id="KW-1185">Reference proteome</keyword>